<dbReference type="InterPro" id="IPR001387">
    <property type="entry name" value="Cro/C1-type_HTH"/>
</dbReference>
<organism evidence="2 3">
    <name type="scientific">Leuconostoc carnosum</name>
    <dbReference type="NCBI Taxonomy" id="1252"/>
    <lineage>
        <taxon>Bacteria</taxon>
        <taxon>Bacillati</taxon>
        <taxon>Bacillota</taxon>
        <taxon>Bacilli</taxon>
        <taxon>Lactobacillales</taxon>
        <taxon>Lactobacillaceae</taxon>
        <taxon>Leuconostoc</taxon>
    </lineage>
</organism>
<evidence type="ECO:0000313" key="3">
    <source>
        <dbReference type="Proteomes" id="UP000321332"/>
    </source>
</evidence>
<dbReference type="OMA" id="EHYIADI"/>
<evidence type="ECO:0000313" key="2">
    <source>
        <dbReference type="EMBL" id="QEA33275.1"/>
    </source>
</evidence>
<accession>A0AAE6M1Y4</accession>
<dbReference type="GeneID" id="61186792"/>
<feature type="domain" description="HTH cro/C1-type" evidence="1">
    <location>
        <begin position="11"/>
        <end position="60"/>
    </location>
</feature>
<dbReference type="SMART" id="SM00530">
    <property type="entry name" value="HTH_XRE"/>
    <property type="match status" value="1"/>
</dbReference>
<protein>
    <submittedName>
        <fullName evidence="2">Helix-turn-helix transcriptional regulator</fullName>
    </submittedName>
</protein>
<name>A0AAE6M1Y4_LEUCA</name>
<dbReference type="InterPro" id="IPR011990">
    <property type="entry name" value="TPR-like_helical_dom_sf"/>
</dbReference>
<proteinExistence type="predicted"/>
<dbReference type="AlphaFoldDB" id="A0AAE6M1Y4"/>
<dbReference type="RefSeq" id="WP_014973782.1">
    <property type="nucleotide sequence ID" value="NZ_BPKR01000007.1"/>
</dbReference>
<dbReference type="GO" id="GO:0003677">
    <property type="term" value="F:DNA binding"/>
    <property type="evidence" value="ECO:0007669"/>
    <property type="project" value="InterPro"/>
</dbReference>
<gene>
    <name evidence="2" type="ORF">FGL89_03480</name>
</gene>
<dbReference type="PROSITE" id="PS50943">
    <property type="entry name" value="HTH_CROC1"/>
    <property type="match status" value="1"/>
</dbReference>
<dbReference type="CDD" id="cd00093">
    <property type="entry name" value="HTH_XRE"/>
    <property type="match status" value="1"/>
</dbReference>
<dbReference type="Proteomes" id="UP000321332">
    <property type="component" value="Chromosome"/>
</dbReference>
<dbReference type="Gene3D" id="1.25.40.10">
    <property type="entry name" value="Tetratricopeptide repeat domain"/>
    <property type="match status" value="1"/>
</dbReference>
<reference evidence="2 3" key="1">
    <citation type="submission" date="2019-06" db="EMBL/GenBank/DDBJ databases">
        <title>Genome analyses of bacteria isolated from kimchi.</title>
        <authorList>
            <person name="Lee S."/>
            <person name="Ahn S."/>
            <person name="Roh S."/>
        </authorList>
    </citation>
    <scope>NUCLEOTIDE SEQUENCE [LARGE SCALE GENOMIC DNA]</scope>
    <source>
        <strain evidence="2 3">CBA3620</strain>
    </source>
</reference>
<dbReference type="SUPFAM" id="SSF47413">
    <property type="entry name" value="lambda repressor-like DNA-binding domains"/>
    <property type="match status" value="1"/>
</dbReference>
<dbReference type="Pfam" id="PF01381">
    <property type="entry name" value="HTH_3"/>
    <property type="match status" value="1"/>
</dbReference>
<evidence type="ECO:0000259" key="1">
    <source>
        <dbReference type="PROSITE" id="PS50943"/>
    </source>
</evidence>
<dbReference type="InterPro" id="IPR010982">
    <property type="entry name" value="Lambda_DNA-bd_dom_sf"/>
</dbReference>
<sequence length="279" mass="32167">MIDVEKFIGTRKKLKISQVALSKGVCTQATLSKFENHQQIPAIDIMVTLCERLGLTLNDIFPVQIKQQKSKDVLSNVIIAMGYQNIERFRQDTQEIVPSKLGKAESNSYQLTQYFAAVMWQQDTDQAQKIITKIDIPALPSTQKYAFYAITLHYYLMINERGDAQKMFEDLAKHREVIISGQYSIFQLMTFYLLAQYQMAVKKHTEAMAWAAIGIDIASKNDRTYFLENLFWLLVEAGDIWHNQSFIVNEMIENARVIAKMHGNQEILDKVSQRKKGKK</sequence>
<dbReference type="EMBL" id="CP042374">
    <property type="protein sequence ID" value="QEA33275.1"/>
    <property type="molecule type" value="Genomic_DNA"/>
</dbReference>